<dbReference type="Proteomes" id="UP001295423">
    <property type="component" value="Unassembled WGS sequence"/>
</dbReference>
<name>A0AAD2CM89_9STRA</name>
<reference evidence="3" key="1">
    <citation type="submission" date="2023-08" db="EMBL/GenBank/DDBJ databases">
        <authorList>
            <person name="Audoor S."/>
            <person name="Bilcke G."/>
        </authorList>
    </citation>
    <scope>NUCLEOTIDE SEQUENCE</scope>
</reference>
<evidence type="ECO:0008006" key="5">
    <source>
        <dbReference type="Google" id="ProtNLM"/>
    </source>
</evidence>
<organism evidence="3 4">
    <name type="scientific">Cylindrotheca closterium</name>
    <dbReference type="NCBI Taxonomy" id="2856"/>
    <lineage>
        <taxon>Eukaryota</taxon>
        <taxon>Sar</taxon>
        <taxon>Stramenopiles</taxon>
        <taxon>Ochrophyta</taxon>
        <taxon>Bacillariophyta</taxon>
        <taxon>Bacillariophyceae</taxon>
        <taxon>Bacillariophycidae</taxon>
        <taxon>Bacillariales</taxon>
        <taxon>Bacillariaceae</taxon>
        <taxon>Cylindrotheca</taxon>
    </lineage>
</organism>
<dbReference type="AlphaFoldDB" id="A0AAD2CM89"/>
<keyword evidence="2" id="KW-0732">Signal</keyword>
<feature type="compositionally biased region" description="Acidic residues" evidence="1">
    <location>
        <begin position="74"/>
        <end position="89"/>
    </location>
</feature>
<evidence type="ECO:0000313" key="3">
    <source>
        <dbReference type="EMBL" id="CAJ1939167.1"/>
    </source>
</evidence>
<evidence type="ECO:0000313" key="4">
    <source>
        <dbReference type="Proteomes" id="UP001295423"/>
    </source>
</evidence>
<sequence length="89" mass="9659">MAAIVRVFTLLALFLVLGLSNAFVPANQPRFAARPETNLNFGFLKELGLEKPSWLPDFGGKKTETEPEPAAVAEGDDEAEEEAEAPVEE</sequence>
<keyword evidence="4" id="KW-1185">Reference proteome</keyword>
<proteinExistence type="predicted"/>
<gene>
    <name evidence="3" type="ORF">CYCCA115_LOCUS6461</name>
</gene>
<accession>A0AAD2CM89</accession>
<protein>
    <recommendedName>
        <fullName evidence="5">Secreted protein</fullName>
    </recommendedName>
</protein>
<dbReference type="EMBL" id="CAKOGP040000779">
    <property type="protein sequence ID" value="CAJ1939167.1"/>
    <property type="molecule type" value="Genomic_DNA"/>
</dbReference>
<evidence type="ECO:0000256" key="1">
    <source>
        <dbReference type="SAM" id="MobiDB-lite"/>
    </source>
</evidence>
<evidence type="ECO:0000256" key="2">
    <source>
        <dbReference type="SAM" id="SignalP"/>
    </source>
</evidence>
<feature type="region of interest" description="Disordered" evidence="1">
    <location>
        <begin position="55"/>
        <end position="89"/>
    </location>
</feature>
<feature type="chain" id="PRO_5042214482" description="Secreted protein" evidence="2">
    <location>
        <begin position="23"/>
        <end position="89"/>
    </location>
</feature>
<feature type="signal peptide" evidence="2">
    <location>
        <begin position="1"/>
        <end position="22"/>
    </location>
</feature>
<comment type="caution">
    <text evidence="3">The sequence shown here is derived from an EMBL/GenBank/DDBJ whole genome shotgun (WGS) entry which is preliminary data.</text>
</comment>